<evidence type="ECO:0000256" key="2">
    <source>
        <dbReference type="SAM" id="Phobius"/>
    </source>
</evidence>
<dbReference type="AlphaFoldDB" id="A0A7W8FYY5"/>
<dbReference type="Proteomes" id="UP000521199">
    <property type="component" value="Unassembled WGS sequence"/>
</dbReference>
<proteinExistence type="predicted"/>
<feature type="transmembrane region" description="Helical" evidence="2">
    <location>
        <begin position="77"/>
        <end position="95"/>
    </location>
</feature>
<name>A0A7W8FYY5_9GAMM</name>
<feature type="transmembrane region" description="Helical" evidence="2">
    <location>
        <begin position="5"/>
        <end position="23"/>
    </location>
</feature>
<reference evidence="3 4" key="1">
    <citation type="submission" date="2020-08" db="EMBL/GenBank/DDBJ databases">
        <title>Genomic Encyclopedia of Type Strains, Phase IV (KMG-IV): sequencing the most valuable type-strain genomes for metagenomic binning, comparative biology and taxonomic classification.</title>
        <authorList>
            <person name="Goeker M."/>
        </authorList>
    </citation>
    <scope>NUCLEOTIDE SEQUENCE [LARGE SCALE GENOMIC DNA]</scope>
    <source>
        <strain evidence="3 4">DSM 24163</strain>
    </source>
</reference>
<gene>
    <name evidence="3" type="ORF">HNQ52_001436</name>
</gene>
<evidence type="ECO:0000313" key="4">
    <source>
        <dbReference type="Proteomes" id="UP000521199"/>
    </source>
</evidence>
<accession>A0A7W8FYY5</accession>
<organism evidence="3 4">
    <name type="scientific">Chiayiivirga flava</name>
    <dbReference type="NCBI Taxonomy" id="659595"/>
    <lineage>
        <taxon>Bacteria</taxon>
        <taxon>Pseudomonadati</taxon>
        <taxon>Pseudomonadota</taxon>
        <taxon>Gammaproteobacteria</taxon>
        <taxon>Lysobacterales</taxon>
        <taxon>Lysobacteraceae</taxon>
        <taxon>Chiayiivirga</taxon>
    </lineage>
</organism>
<sequence>MTAALGYACAVWASGILPVMLWADARRAENLARGHWPNMDPGIAIAMAVLLLVPFAVVAVVVELVRMARGGAPLPPVGAICLGLLTGGPLAWSLVGAARPLPYWISAMVFGAGLVAFHACRHRIRARTLATRPTRDPAASAGHPDGEAPWQK</sequence>
<keyword evidence="2" id="KW-0812">Transmembrane</keyword>
<feature type="region of interest" description="Disordered" evidence="1">
    <location>
        <begin position="131"/>
        <end position="152"/>
    </location>
</feature>
<evidence type="ECO:0000313" key="3">
    <source>
        <dbReference type="EMBL" id="MBB5207907.1"/>
    </source>
</evidence>
<protein>
    <submittedName>
        <fullName evidence="3">Uncharacterized protein</fullName>
    </submittedName>
</protein>
<comment type="caution">
    <text evidence="3">The sequence shown here is derived from an EMBL/GenBank/DDBJ whole genome shotgun (WGS) entry which is preliminary data.</text>
</comment>
<keyword evidence="2" id="KW-1133">Transmembrane helix</keyword>
<dbReference type="EMBL" id="JACHHP010000002">
    <property type="protein sequence ID" value="MBB5207907.1"/>
    <property type="molecule type" value="Genomic_DNA"/>
</dbReference>
<keyword evidence="4" id="KW-1185">Reference proteome</keyword>
<feature type="transmembrane region" description="Helical" evidence="2">
    <location>
        <begin position="43"/>
        <end position="65"/>
    </location>
</feature>
<keyword evidence="2" id="KW-0472">Membrane</keyword>
<evidence type="ECO:0000256" key="1">
    <source>
        <dbReference type="SAM" id="MobiDB-lite"/>
    </source>
</evidence>
<dbReference type="RefSeq" id="WP_183960421.1">
    <property type="nucleotide sequence ID" value="NZ_JACHHP010000002.1"/>
</dbReference>
<feature type="transmembrane region" description="Helical" evidence="2">
    <location>
        <begin position="101"/>
        <end position="120"/>
    </location>
</feature>